<dbReference type="AlphaFoldDB" id="A0A9Q1BXV2"/>
<keyword evidence="4" id="KW-0325">Glycoprotein</keyword>
<dbReference type="Proteomes" id="UP001152320">
    <property type="component" value="Chromosome 10"/>
</dbReference>
<dbReference type="GO" id="GO:0005911">
    <property type="term" value="C:cell-cell junction"/>
    <property type="evidence" value="ECO:0007669"/>
    <property type="project" value="TreeGrafter"/>
</dbReference>
<protein>
    <submittedName>
        <fullName evidence="8">Immunoglobulin superfamily member 10</fullName>
    </submittedName>
</protein>
<evidence type="ECO:0000259" key="7">
    <source>
        <dbReference type="PROSITE" id="PS50835"/>
    </source>
</evidence>
<name>A0A9Q1BXV2_HOLLE</name>
<keyword evidence="6" id="KW-0812">Transmembrane</keyword>
<feature type="domain" description="Ig-like" evidence="7">
    <location>
        <begin position="725"/>
        <end position="813"/>
    </location>
</feature>
<accession>A0A9Q1BXV2</accession>
<dbReference type="Gene3D" id="2.60.40.10">
    <property type="entry name" value="Immunoglobulins"/>
    <property type="match status" value="6"/>
</dbReference>
<dbReference type="InterPro" id="IPR007110">
    <property type="entry name" value="Ig-like_dom"/>
</dbReference>
<dbReference type="Pfam" id="PF08205">
    <property type="entry name" value="C2-set_2"/>
    <property type="match status" value="1"/>
</dbReference>
<keyword evidence="5" id="KW-0393">Immunoglobulin domain</keyword>
<evidence type="ECO:0000313" key="8">
    <source>
        <dbReference type="EMBL" id="KAJ8034584.1"/>
    </source>
</evidence>
<evidence type="ECO:0000256" key="1">
    <source>
        <dbReference type="ARBA" id="ARBA00004479"/>
    </source>
</evidence>
<feature type="domain" description="Ig-like" evidence="7">
    <location>
        <begin position="130"/>
        <end position="231"/>
    </location>
</feature>
<evidence type="ECO:0000256" key="3">
    <source>
        <dbReference type="ARBA" id="ARBA00023157"/>
    </source>
</evidence>
<feature type="domain" description="Ig-like" evidence="7">
    <location>
        <begin position="314"/>
        <end position="415"/>
    </location>
</feature>
<dbReference type="GO" id="GO:0005886">
    <property type="term" value="C:plasma membrane"/>
    <property type="evidence" value="ECO:0007669"/>
    <property type="project" value="TreeGrafter"/>
</dbReference>
<keyword evidence="6" id="KW-1133">Transmembrane helix</keyword>
<dbReference type="InterPro" id="IPR051275">
    <property type="entry name" value="Cell_adhesion_signaling"/>
</dbReference>
<dbReference type="SUPFAM" id="SSF48726">
    <property type="entry name" value="Immunoglobulin"/>
    <property type="match status" value="5"/>
</dbReference>
<evidence type="ECO:0000256" key="5">
    <source>
        <dbReference type="ARBA" id="ARBA00023319"/>
    </source>
</evidence>
<dbReference type="PANTHER" id="PTHR11640">
    <property type="entry name" value="NEPHRIN"/>
    <property type="match status" value="1"/>
</dbReference>
<dbReference type="InterPro" id="IPR036179">
    <property type="entry name" value="Ig-like_dom_sf"/>
</dbReference>
<dbReference type="InterPro" id="IPR003599">
    <property type="entry name" value="Ig_sub"/>
</dbReference>
<reference evidence="8" key="1">
    <citation type="submission" date="2021-10" db="EMBL/GenBank/DDBJ databases">
        <title>Tropical sea cucumber genome reveals ecological adaptation and Cuvierian tubules defense mechanism.</title>
        <authorList>
            <person name="Chen T."/>
        </authorList>
    </citation>
    <scope>NUCLEOTIDE SEQUENCE</scope>
    <source>
        <strain evidence="8">Nanhai2018</strain>
        <tissue evidence="8">Muscle</tissue>
    </source>
</reference>
<comment type="subcellular location">
    <subcellularLocation>
        <location evidence="1">Membrane</location>
        <topology evidence="1">Single-pass type I membrane protein</topology>
    </subcellularLocation>
</comment>
<dbReference type="PANTHER" id="PTHR11640:SF31">
    <property type="entry name" value="IRREGULAR CHIASM C-ROUGHEST PROTEIN-RELATED"/>
    <property type="match status" value="1"/>
</dbReference>
<dbReference type="GO" id="GO:0098609">
    <property type="term" value="P:cell-cell adhesion"/>
    <property type="evidence" value="ECO:0007669"/>
    <property type="project" value="TreeGrafter"/>
</dbReference>
<organism evidence="8 9">
    <name type="scientific">Holothuria leucospilota</name>
    <name type="common">Black long sea cucumber</name>
    <name type="synonym">Mertensiothuria leucospilota</name>
    <dbReference type="NCBI Taxonomy" id="206669"/>
    <lineage>
        <taxon>Eukaryota</taxon>
        <taxon>Metazoa</taxon>
        <taxon>Echinodermata</taxon>
        <taxon>Eleutherozoa</taxon>
        <taxon>Echinozoa</taxon>
        <taxon>Holothuroidea</taxon>
        <taxon>Aspidochirotacea</taxon>
        <taxon>Aspidochirotida</taxon>
        <taxon>Holothuriidae</taxon>
        <taxon>Holothuria</taxon>
    </lineage>
</organism>
<evidence type="ECO:0000256" key="6">
    <source>
        <dbReference type="SAM" id="Phobius"/>
    </source>
</evidence>
<dbReference type="OrthoDB" id="10015491at2759"/>
<evidence type="ECO:0000256" key="2">
    <source>
        <dbReference type="ARBA" id="ARBA00023136"/>
    </source>
</evidence>
<dbReference type="PROSITE" id="PS50835">
    <property type="entry name" value="IG_LIKE"/>
    <property type="match status" value="6"/>
</dbReference>
<feature type="transmembrane region" description="Helical" evidence="6">
    <location>
        <begin position="828"/>
        <end position="848"/>
    </location>
</feature>
<dbReference type="InterPro" id="IPR013783">
    <property type="entry name" value="Ig-like_fold"/>
</dbReference>
<keyword evidence="2 6" id="KW-0472">Membrane</keyword>
<dbReference type="EMBL" id="JAIZAY010000010">
    <property type="protein sequence ID" value="KAJ8034584.1"/>
    <property type="molecule type" value="Genomic_DNA"/>
</dbReference>
<keyword evidence="3" id="KW-1015">Disulfide bond</keyword>
<dbReference type="InterPro" id="IPR013162">
    <property type="entry name" value="CD80_C2-set"/>
</dbReference>
<dbReference type="SMART" id="SM00409">
    <property type="entry name" value="IG"/>
    <property type="match status" value="5"/>
</dbReference>
<dbReference type="GO" id="GO:0050839">
    <property type="term" value="F:cell adhesion molecule binding"/>
    <property type="evidence" value="ECO:0007669"/>
    <property type="project" value="TreeGrafter"/>
</dbReference>
<comment type="caution">
    <text evidence="8">The sequence shown here is derived from an EMBL/GenBank/DDBJ whole genome shotgun (WGS) entry which is preliminary data.</text>
</comment>
<evidence type="ECO:0000313" key="9">
    <source>
        <dbReference type="Proteomes" id="UP001152320"/>
    </source>
</evidence>
<sequence>MAFMPKTHFTKLSLVICAIIIITENRDKFTLSEAIEYETVVVRLGSNVTLPCENIGDSTNEGKLWIFNNRSILYAGHSRFAPANLANINLDLNGSLLIRNVERKNEASYVCRSGSKSILHQYVVSIEVLPTLSMKFLEDLRYGSDGCQVSNQHSYQIECNATGSSHNVSISWAINNTTYNGRERVMSITGDNNTIHTESVILYLPNIDDREISCRATGPTNSYVMEQLIISVCDEKPQKSVSLFANYGETVDLFCEASEMMAIWEFPIRGNIKTRNEGEVVHINNVTIENEGEYKCYKAGEATAITNLTVQVIPTLAMSVNDEESFFDNITVFTHKLYKVHCTSTKTRPPARISWKINNNDYDIGLITLNRTSETFADTMDYHSTILYIPSIGDKKISCSVRIGNSGMQWTTSMSIETFERSSELSYNISVPYGNNISFCCDYEQKEDFLWDFNKNHDHVLASTHLEGVAEFQKTRLNGTKSSCLYFTEAKKIHEGRYACHKLKGSVKLFVLGVKVTPRVEIIFEDNPDLNNIAVYRFKPYLVQCLVSGAYPPFTMSWKIDGIETVNGVYDGSTRRHENATDLFDSTSMLEYQPNENNRNITCLVNNSDGSFTENKAHIKDVITFEAEVEGKRILYGSNINLICTYSGALVGLYWSFDGIRITCFGRKCSHSNAFVITSTRNETTISITNLNAENEGRYSCYHGLEAIKIIHVTMEVKLGVYLMPGIERVYPGTVEFYEGSQYMLVCIANSTDGIRSLQWQVNGAYVSGDVFTTTLNSSLTLRQATSRYRYTSVLSHLTIFCIAEGEDGTIVTQLVKIHLVLSFRKKVMLSGGVSLVLLILAAILVLMCRCCCKCTKKAKMDIDNLTELRERGIELPDVDAAAWRRAMNAFGERSSTRYGLLRRSKMLSETSSSGFEEPGDFYDRFIARSFGSSFLPFSRLSIMVILKSGSFKDIWMGRIREKTIVKTGTFISAVSRNVSEHQNYRWDMFVKNVIEIPFSRHIARIIGVSMQNERLYLLQEFLTVEDLKTYLQANIKSLTSDRQVSK</sequence>
<feature type="domain" description="Ig-like" evidence="7">
    <location>
        <begin position="518"/>
        <end position="620"/>
    </location>
</feature>
<feature type="domain" description="Ig-like" evidence="7">
    <location>
        <begin position="637"/>
        <end position="701"/>
    </location>
</feature>
<gene>
    <name evidence="8" type="ORF">HOLleu_21486</name>
</gene>
<proteinExistence type="predicted"/>
<feature type="domain" description="Ig-like" evidence="7">
    <location>
        <begin position="27"/>
        <end position="125"/>
    </location>
</feature>
<keyword evidence="9" id="KW-1185">Reference proteome</keyword>
<evidence type="ECO:0000256" key="4">
    <source>
        <dbReference type="ARBA" id="ARBA00023180"/>
    </source>
</evidence>